<comment type="subcellular location">
    <subcellularLocation>
        <location evidence="1">Membrane</location>
        <topology evidence="1">Multi-pass membrane protein</topology>
    </subcellularLocation>
</comment>
<feature type="transmembrane region" description="Helical" evidence="5">
    <location>
        <begin position="310"/>
        <end position="329"/>
    </location>
</feature>
<sequence>MNKYWIVTSQVYRKNLKSGSWLSLVLSPLILLAIVIGIGWYFGQNSQPAQVAVVTDNPVIAQALKKTNDADIHYQHLSATQAKKKLTNESITGILTIKTQPTISAKYIELANAETSADLSKMRTALSSLKTSQTASQLKLTPAQLQALITPAKMQKKTVSIENGKQVAKSNSTSTANYAFATGLTIFIMLIITVYGQMLAQEIATEKGSRIMEILLSSVSAATQFFAKLTAILLLLVTQLAIYAVAGGLSWTWLKHQSFVKEILPSVDLSVLWSTTSLIAILFFIIGTMTFAVLAALLGSLVANQEQVNTAVMPISLLALAGYFLSIMAQAGDSMLIKVFSYIPFINVELMPVRLALQHTTLLAAGISLAIAVIFLIAFTFMVVKVYQTNVLVYSEAGVIKAMRQSFRIWQAERKNQKD</sequence>
<protein>
    <submittedName>
        <fullName evidence="7">ABC transporter permease</fullName>
    </submittedName>
</protein>
<reference evidence="7 8" key="1">
    <citation type="submission" date="2016-11" db="EMBL/GenBank/DDBJ databases">
        <title>Interaction between Lactobacillus species and yeast in water kefir.</title>
        <authorList>
            <person name="Behr J."/>
            <person name="Xu D."/>
            <person name="Vogel R.F."/>
        </authorList>
    </citation>
    <scope>NUCLEOTIDE SEQUENCE [LARGE SCALE GENOMIC DNA]</scope>
    <source>
        <strain evidence="7 8">TMW 1.1827</strain>
    </source>
</reference>
<evidence type="ECO:0000256" key="2">
    <source>
        <dbReference type="ARBA" id="ARBA00022692"/>
    </source>
</evidence>
<keyword evidence="2 5" id="KW-0812">Transmembrane</keyword>
<feature type="transmembrane region" description="Helical" evidence="5">
    <location>
        <begin position="362"/>
        <end position="384"/>
    </location>
</feature>
<dbReference type="GO" id="GO:0140359">
    <property type="term" value="F:ABC-type transporter activity"/>
    <property type="evidence" value="ECO:0007669"/>
    <property type="project" value="InterPro"/>
</dbReference>
<dbReference type="InterPro" id="IPR013525">
    <property type="entry name" value="ABC2_TM"/>
</dbReference>
<dbReference type="Pfam" id="PF12698">
    <property type="entry name" value="ABC2_membrane_3"/>
    <property type="match status" value="1"/>
</dbReference>
<organism evidence="7 8">
    <name type="scientific">Liquorilactobacillus nagelii</name>
    <dbReference type="NCBI Taxonomy" id="82688"/>
    <lineage>
        <taxon>Bacteria</taxon>
        <taxon>Bacillati</taxon>
        <taxon>Bacillota</taxon>
        <taxon>Bacilli</taxon>
        <taxon>Lactobacillales</taxon>
        <taxon>Lactobacillaceae</taxon>
        <taxon>Liquorilactobacillus</taxon>
    </lineage>
</organism>
<dbReference type="Proteomes" id="UP000324497">
    <property type="component" value="Chromosome"/>
</dbReference>
<dbReference type="GO" id="GO:0016020">
    <property type="term" value="C:membrane"/>
    <property type="evidence" value="ECO:0007669"/>
    <property type="project" value="UniProtKB-SubCell"/>
</dbReference>
<evidence type="ECO:0000256" key="1">
    <source>
        <dbReference type="ARBA" id="ARBA00004141"/>
    </source>
</evidence>
<dbReference type="KEGG" id="lng:BSQ50_10115"/>
<dbReference type="EMBL" id="CP018180">
    <property type="protein sequence ID" value="AUJ32859.1"/>
    <property type="molecule type" value="Genomic_DNA"/>
</dbReference>
<keyword evidence="3 5" id="KW-1133">Transmembrane helix</keyword>
<evidence type="ECO:0000259" key="6">
    <source>
        <dbReference type="Pfam" id="PF12698"/>
    </source>
</evidence>
<evidence type="ECO:0000256" key="5">
    <source>
        <dbReference type="SAM" id="Phobius"/>
    </source>
</evidence>
<evidence type="ECO:0000313" key="8">
    <source>
        <dbReference type="Proteomes" id="UP000324497"/>
    </source>
</evidence>
<feature type="domain" description="ABC-2 type transporter transmembrane" evidence="6">
    <location>
        <begin position="21"/>
        <end position="380"/>
    </location>
</feature>
<accession>A0A3S6QYN0</accession>
<feature type="transmembrane region" description="Helical" evidence="5">
    <location>
        <begin position="225"/>
        <end position="251"/>
    </location>
</feature>
<dbReference type="RefSeq" id="WP_148127103.1">
    <property type="nucleotide sequence ID" value="NZ_CP018180.1"/>
</dbReference>
<feature type="transmembrane region" description="Helical" evidence="5">
    <location>
        <begin position="178"/>
        <end position="204"/>
    </location>
</feature>
<feature type="transmembrane region" description="Helical" evidence="5">
    <location>
        <begin position="21"/>
        <end position="42"/>
    </location>
</feature>
<evidence type="ECO:0000313" key="7">
    <source>
        <dbReference type="EMBL" id="AUJ32859.1"/>
    </source>
</evidence>
<keyword evidence="4 5" id="KW-0472">Membrane</keyword>
<feature type="transmembrane region" description="Helical" evidence="5">
    <location>
        <begin position="271"/>
        <end position="298"/>
    </location>
</feature>
<dbReference type="AlphaFoldDB" id="A0A3S6QYN0"/>
<gene>
    <name evidence="7" type="ORF">BSQ50_10115</name>
</gene>
<keyword evidence="8" id="KW-1185">Reference proteome</keyword>
<evidence type="ECO:0000256" key="3">
    <source>
        <dbReference type="ARBA" id="ARBA00022989"/>
    </source>
</evidence>
<evidence type="ECO:0000256" key="4">
    <source>
        <dbReference type="ARBA" id="ARBA00023136"/>
    </source>
</evidence>
<name>A0A3S6QYN0_9LACO</name>
<proteinExistence type="predicted"/>